<feature type="region of interest" description="Disordered" evidence="1">
    <location>
        <begin position="85"/>
        <end position="116"/>
    </location>
</feature>
<reference evidence="2 3" key="1">
    <citation type="journal article" date="2019" name="Emerg. Microbes Infect.">
        <title>Comprehensive subspecies identification of 175 nontuberculous mycobacteria species based on 7547 genomic profiles.</title>
        <authorList>
            <person name="Matsumoto Y."/>
            <person name="Kinjo T."/>
            <person name="Motooka D."/>
            <person name="Nabeya D."/>
            <person name="Jung N."/>
            <person name="Uechi K."/>
            <person name="Horii T."/>
            <person name="Iida T."/>
            <person name="Fujita J."/>
            <person name="Nakamura S."/>
        </authorList>
    </citation>
    <scope>NUCLEOTIDE SEQUENCE [LARGE SCALE GENOMIC DNA]</scope>
    <source>
        <strain evidence="2 3">JCM 18538</strain>
    </source>
</reference>
<sequence>MTQAAGVPAGASTGVLAPMAAAQPIPAQVIAPLTGAAALATQYVPQPAIVPGQGGLFALPALNLPAVSGLGIPLPTQITMPTDMICTSPDWSAPAGPAAPGGPTPPPATAPVGGRW</sequence>
<name>A0A7I7S8V3_9MYCO</name>
<evidence type="ECO:0000313" key="2">
    <source>
        <dbReference type="EMBL" id="BBY52425.1"/>
    </source>
</evidence>
<gene>
    <name evidence="2" type="ORF">MARA_58930</name>
</gene>
<dbReference type="Proteomes" id="UP000467428">
    <property type="component" value="Chromosome"/>
</dbReference>
<evidence type="ECO:0000313" key="3">
    <source>
        <dbReference type="Proteomes" id="UP000467428"/>
    </source>
</evidence>
<organism evidence="2 3">
    <name type="scientific">Mycolicibacterium arabiense</name>
    <dbReference type="NCBI Taxonomy" id="1286181"/>
    <lineage>
        <taxon>Bacteria</taxon>
        <taxon>Bacillati</taxon>
        <taxon>Actinomycetota</taxon>
        <taxon>Actinomycetes</taxon>
        <taxon>Mycobacteriales</taxon>
        <taxon>Mycobacteriaceae</taxon>
        <taxon>Mycolicibacterium</taxon>
    </lineage>
</organism>
<keyword evidence="3" id="KW-1185">Reference proteome</keyword>
<evidence type="ECO:0000256" key="1">
    <source>
        <dbReference type="SAM" id="MobiDB-lite"/>
    </source>
</evidence>
<feature type="compositionally biased region" description="Pro residues" evidence="1">
    <location>
        <begin position="100"/>
        <end position="109"/>
    </location>
</feature>
<protein>
    <submittedName>
        <fullName evidence="2">Uncharacterized protein</fullName>
    </submittedName>
</protein>
<accession>A0A7I7S8V3</accession>
<proteinExistence type="predicted"/>
<dbReference type="KEGG" id="marz:MARA_58930"/>
<dbReference type="EMBL" id="AP022593">
    <property type="protein sequence ID" value="BBY52425.1"/>
    <property type="molecule type" value="Genomic_DNA"/>
</dbReference>
<dbReference type="AlphaFoldDB" id="A0A7I7S8V3"/>
<geneLocation type="plasmid" evidence="3">
    <name>pjcm18538 dna</name>
</geneLocation>